<dbReference type="PROSITE" id="PS51030">
    <property type="entry name" value="NUCLEAR_REC_DBD_2"/>
    <property type="match status" value="1"/>
</dbReference>
<dbReference type="PROSITE" id="PS51843">
    <property type="entry name" value="NR_LBD"/>
    <property type="match status" value="1"/>
</dbReference>
<evidence type="ECO:0000256" key="6">
    <source>
        <dbReference type="ARBA" id="ARBA00023125"/>
    </source>
</evidence>
<gene>
    <name evidence="13" type="ORF">MENT_LOCUS52820</name>
</gene>
<protein>
    <submittedName>
        <fullName evidence="13">Uncharacterized protein</fullName>
    </submittedName>
</protein>
<proteinExistence type="inferred from homology"/>
<dbReference type="InterPro" id="IPR013088">
    <property type="entry name" value="Znf_NHR/GATA"/>
</dbReference>
<dbReference type="PROSITE" id="PS00031">
    <property type="entry name" value="NUCLEAR_REC_DBD_1"/>
    <property type="match status" value="1"/>
</dbReference>
<dbReference type="OrthoDB" id="9996608at2759"/>
<dbReference type="Gene3D" id="3.30.50.10">
    <property type="entry name" value="Erythroid Transcription Factor GATA-1, subunit A"/>
    <property type="match status" value="1"/>
</dbReference>
<dbReference type="InterPro" id="IPR001628">
    <property type="entry name" value="Znf_hrmn_rcpt"/>
</dbReference>
<accession>A0A6V7XJI2</accession>
<dbReference type="GO" id="GO:0003700">
    <property type="term" value="F:DNA-binding transcription factor activity"/>
    <property type="evidence" value="ECO:0007669"/>
    <property type="project" value="InterPro"/>
</dbReference>
<organism evidence="13 14">
    <name type="scientific">Meloidogyne enterolobii</name>
    <name type="common">Root-knot nematode worm</name>
    <name type="synonym">Meloidogyne mayaguensis</name>
    <dbReference type="NCBI Taxonomy" id="390850"/>
    <lineage>
        <taxon>Eukaryota</taxon>
        <taxon>Metazoa</taxon>
        <taxon>Ecdysozoa</taxon>
        <taxon>Nematoda</taxon>
        <taxon>Chromadorea</taxon>
        <taxon>Rhabditida</taxon>
        <taxon>Tylenchina</taxon>
        <taxon>Tylenchomorpha</taxon>
        <taxon>Tylenchoidea</taxon>
        <taxon>Meloidogynidae</taxon>
        <taxon>Meloidogyninae</taxon>
        <taxon>Meloidogyne</taxon>
    </lineage>
</organism>
<dbReference type="PANTHER" id="PTHR24083">
    <property type="entry name" value="NUCLEAR HORMONE RECEPTOR"/>
    <property type="match status" value="1"/>
</dbReference>
<evidence type="ECO:0000256" key="7">
    <source>
        <dbReference type="ARBA" id="ARBA00023163"/>
    </source>
</evidence>
<dbReference type="Proteomes" id="UP000580250">
    <property type="component" value="Unassembled WGS sequence"/>
</dbReference>
<name>A0A6V7XJI2_MELEN</name>
<evidence type="ECO:0000256" key="8">
    <source>
        <dbReference type="ARBA" id="ARBA00023170"/>
    </source>
</evidence>
<evidence type="ECO:0000259" key="11">
    <source>
        <dbReference type="PROSITE" id="PS51030"/>
    </source>
</evidence>
<feature type="domain" description="NR LBD" evidence="12">
    <location>
        <begin position="162"/>
        <end position="409"/>
    </location>
</feature>
<evidence type="ECO:0000256" key="1">
    <source>
        <dbReference type="ARBA" id="ARBA00005993"/>
    </source>
</evidence>
<comment type="similarity">
    <text evidence="1 10">Belongs to the nuclear hormone receptor family.</text>
</comment>
<keyword evidence="9 10" id="KW-0539">Nucleus</keyword>
<dbReference type="SUPFAM" id="SSF48508">
    <property type="entry name" value="Nuclear receptor ligand-binding domain"/>
    <property type="match status" value="1"/>
</dbReference>
<dbReference type="InterPro" id="IPR000536">
    <property type="entry name" value="Nucl_hrmn_rcpt_lig-bd"/>
</dbReference>
<feature type="domain" description="Nuclear receptor" evidence="11">
    <location>
        <begin position="6"/>
        <end position="94"/>
    </location>
</feature>
<evidence type="ECO:0000313" key="14">
    <source>
        <dbReference type="Proteomes" id="UP000580250"/>
    </source>
</evidence>
<dbReference type="GO" id="GO:0008270">
    <property type="term" value="F:zinc ion binding"/>
    <property type="evidence" value="ECO:0007669"/>
    <property type="project" value="UniProtKB-KW"/>
</dbReference>
<keyword evidence="5 10" id="KW-0805">Transcription regulation</keyword>
<dbReference type="Pfam" id="PF00105">
    <property type="entry name" value="zf-C4"/>
    <property type="match status" value="1"/>
</dbReference>
<dbReference type="InterPro" id="IPR050274">
    <property type="entry name" value="Nuclear_hormone_rcpt_NR2"/>
</dbReference>
<reference evidence="13 14" key="1">
    <citation type="submission" date="2020-08" db="EMBL/GenBank/DDBJ databases">
        <authorList>
            <person name="Koutsovoulos G."/>
            <person name="Danchin GJ E."/>
        </authorList>
    </citation>
    <scope>NUCLEOTIDE SEQUENCE [LARGE SCALE GENOMIC DNA]</scope>
</reference>
<keyword evidence="7 10" id="KW-0804">Transcription</keyword>
<dbReference type="Pfam" id="PF00104">
    <property type="entry name" value="Hormone_recep"/>
    <property type="match status" value="1"/>
</dbReference>
<dbReference type="GO" id="GO:0005634">
    <property type="term" value="C:nucleus"/>
    <property type="evidence" value="ECO:0007669"/>
    <property type="project" value="UniProtKB-SubCell"/>
</dbReference>
<dbReference type="EMBL" id="CAJEWN010001696">
    <property type="protein sequence ID" value="CAD2199435.1"/>
    <property type="molecule type" value="Genomic_DNA"/>
</dbReference>
<dbReference type="SMART" id="SM00399">
    <property type="entry name" value="ZnF_C4"/>
    <property type="match status" value="1"/>
</dbReference>
<evidence type="ECO:0000313" key="13">
    <source>
        <dbReference type="EMBL" id="CAD2199435.1"/>
    </source>
</evidence>
<keyword evidence="3 10" id="KW-0863">Zinc-finger</keyword>
<keyword evidence="8 10" id="KW-0675">Receptor</keyword>
<dbReference type="AlphaFoldDB" id="A0A6V7XJI2"/>
<evidence type="ECO:0000256" key="5">
    <source>
        <dbReference type="ARBA" id="ARBA00023015"/>
    </source>
</evidence>
<comment type="subcellular location">
    <subcellularLocation>
        <location evidence="10">Nucleus</location>
    </subcellularLocation>
</comment>
<dbReference type="SMART" id="SM00430">
    <property type="entry name" value="HOLI"/>
    <property type="match status" value="1"/>
</dbReference>
<sequence>MKRNFIKQCKVCGSKENICYHYGVCTCRACGAFFRRYLENENKYRYSECNYKCLQEQFSNANKDEKSETNLLDCKKCRLEKCFSVGMKRLDVGYVRQDICREAMEGQRSGIIKLSNPSIVDLSVEDQNQIDFIIPIIEAKKRIMHAFNDLDDIFLKGPILFEEIILSNFNIFRLVDTFSPNPRPIPLDELVSWQSSMENEELFSSRIQKCILVGRLLCFGIAKSLPVFEKLTLSDQVAQLRQAYYVFTSFTSSYLAWELGSETWTRKDCVMPALGIMQNSVFSHDDKMIKWSDYAFTKSVGYFKRAALTKIEFALLIAIIFTISNAKDLSSEGKELLLEESNKYTNILLRYNQRRLGLIEGAERLAECSRLITRSIENECALRLMFSHQFKQYSMGQLTINCQTFLKIF</sequence>
<evidence type="ECO:0000256" key="3">
    <source>
        <dbReference type="ARBA" id="ARBA00022771"/>
    </source>
</evidence>
<dbReference type="GO" id="GO:0043565">
    <property type="term" value="F:sequence-specific DNA binding"/>
    <property type="evidence" value="ECO:0007669"/>
    <property type="project" value="InterPro"/>
</dbReference>
<evidence type="ECO:0000256" key="2">
    <source>
        <dbReference type="ARBA" id="ARBA00022723"/>
    </source>
</evidence>
<dbReference type="InterPro" id="IPR035500">
    <property type="entry name" value="NHR-like_dom_sf"/>
</dbReference>
<evidence type="ECO:0000256" key="4">
    <source>
        <dbReference type="ARBA" id="ARBA00022833"/>
    </source>
</evidence>
<dbReference type="Gene3D" id="1.10.565.10">
    <property type="entry name" value="Retinoid X Receptor"/>
    <property type="match status" value="1"/>
</dbReference>
<evidence type="ECO:0000256" key="10">
    <source>
        <dbReference type="RuleBase" id="RU004334"/>
    </source>
</evidence>
<dbReference type="SUPFAM" id="SSF57716">
    <property type="entry name" value="Glucocorticoid receptor-like (DNA-binding domain)"/>
    <property type="match status" value="1"/>
</dbReference>
<dbReference type="PRINTS" id="PR00047">
    <property type="entry name" value="STROIDFINGER"/>
</dbReference>
<evidence type="ECO:0000259" key="12">
    <source>
        <dbReference type="PROSITE" id="PS51843"/>
    </source>
</evidence>
<keyword evidence="2 10" id="KW-0479">Metal-binding</keyword>
<keyword evidence="6 10" id="KW-0238">DNA-binding</keyword>
<keyword evidence="4 10" id="KW-0862">Zinc</keyword>
<comment type="caution">
    <text evidence="13">The sequence shown here is derived from an EMBL/GenBank/DDBJ whole genome shotgun (WGS) entry which is preliminary data.</text>
</comment>
<evidence type="ECO:0000256" key="9">
    <source>
        <dbReference type="ARBA" id="ARBA00023242"/>
    </source>
</evidence>